<dbReference type="GO" id="GO:0016787">
    <property type="term" value="F:hydrolase activity"/>
    <property type="evidence" value="ECO:0007669"/>
    <property type="project" value="UniProtKB-KW"/>
</dbReference>
<evidence type="ECO:0000313" key="12">
    <source>
        <dbReference type="RefSeq" id="XP_012860120.2"/>
    </source>
</evidence>
<keyword evidence="11" id="KW-1185">Reference proteome</keyword>
<accession>A0ABM0ZQE8</accession>
<keyword evidence="3 8" id="KW-0645">Protease</keyword>
<gene>
    <name evidence="12" type="primary">MINDY4</name>
</gene>
<dbReference type="Pfam" id="PF26038">
    <property type="entry name" value="Dimer_MINDY4_N"/>
    <property type="match status" value="1"/>
</dbReference>
<sequence length="756" mass="83725">MDSLFVEEVAASLVREFLSRKGLKKTCVIMDQERPRSDLSINSRNDLRKVLHLEFLYKENKAKENPLKTNLELITRYFLDHFGNAAKEFTPEAPIPVLSVPKKSNRPPGRCAETTLVNIYDLSDEDAGWRVPLAETSKVRHDNLDGDVLGNFVSSKRPPHKSKPLQTIPGEGPALAPAWDKMENLKSSEPSVDLKRMGEKTRHKSGLIVRGLMAGPTASSPQDSFRKRSLRRSPALGSTIQPQEEDGRKVLELSACPAPQESSHTSALSRSPLGQLCELTIDKQKPTPSSPPHMPSKGLPPRERGRVRDIFEASSPVDGGPVVDRTPLKLYLPGGNSRTTQERLERAFKRQGTQPMPLRKNQMPVSDKADDDLGVLQLEDVEDDVTREDVILAPPMLKLQVASKPLDLPVAKEIKTLLFGSSTGCFNNEWKRQNFSFNDTASLKYGIVQNKGGPCGVLAAVQACVLKRLLFEGDGRADPARQLQPSNSHRTHCLALAIADILWQARAEEGVVVTLASGTQQFSPTGKYKADGVLETLTLHSLTCFEELAVFLQQNIQQFEAGPYGCILLALSAILSRSTELVRQDFDVPTNHLIGAHGYCTQELVNLLLTGRAVSNVFNDVVQLDSGDGHVTLLKGIAARSDVGFLSLFEHYSVCQVGCFLKTPKFPIWVVCSESHFSVLFGLQPELLRDWRAERLFDLYYYDGLANQQEQIRLTIDTTQMAPEGRKDDLVPPLELCIRTKWTGASVSWNGSEPIL</sequence>
<evidence type="ECO:0000256" key="5">
    <source>
        <dbReference type="ARBA" id="ARBA00022801"/>
    </source>
</evidence>
<evidence type="ECO:0000259" key="10">
    <source>
        <dbReference type="SMART" id="SM01174"/>
    </source>
</evidence>
<dbReference type="PANTHER" id="PTHR12473:SF8">
    <property type="entry name" value="UBIQUITIN CARBOXYL-TERMINAL HYDROLASE MINDY-4-RELATED"/>
    <property type="match status" value="1"/>
</dbReference>
<feature type="region of interest" description="Disordered" evidence="9">
    <location>
        <begin position="188"/>
        <end position="248"/>
    </location>
</feature>
<comment type="catalytic activity">
    <reaction evidence="1 8">
        <text>Thiol-dependent hydrolysis of ester, thioester, amide, peptide and isopeptide bonds formed by the C-terminal Gly of ubiquitin (a 76-residue protein attached to proteins as an intracellular targeting signal).</text>
        <dbReference type="EC" id="3.4.19.12"/>
    </reaction>
</comment>
<dbReference type="Pfam" id="PF13898">
    <property type="entry name" value="MINDY-3_4_CD"/>
    <property type="match status" value="1"/>
</dbReference>
<feature type="domain" description="Deubiquitinating enzyme MINDY-3/4 conserved" evidence="10">
    <location>
        <begin position="415"/>
        <end position="751"/>
    </location>
</feature>
<dbReference type="InterPro" id="IPR039785">
    <property type="entry name" value="MINY3/4"/>
</dbReference>
<dbReference type="SMART" id="SM01174">
    <property type="entry name" value="DUF4205"/>
    <property type="match status" value="1"/>
</dbReference>
<organism evidence="11 12">
    <name type="scientific">Echinops telfairi</name>
    <name type="common">Lesser hedgehog tenrec</name>
    <dbReference type="NCBI Taxonomy" id="9371"/>
    <lineage>
        <taxon>Eukaryota</taxon>
        <taxon>Metazoa</taxon>
        <taxon>Chordata</taxon>
        <taxon>Craniata</taxon>
        <taxon>Vertebrata</taxon>
        <taxon>Euteleostomi</taxon>
        <taxon>Mammalia</taxon>
        <taxon>Eutheria</taxon>
        <taxon>Afrotheria</taxon>
        <taxon>Tenrecidae</taxon>
        <taxon>Tenrecinae</taxon>
        <taxon>Echinops</taxon>
    </lineage>
</organism>
<name>A0ABM0ZQE8_ECHTE</name>
<evidence type="ECO:0000256" key="1">
    <source>
        <dbReference type="ARBA" id="ARBA00000707"/>
    </source>
</evidence>
<comment type="function">
    <text evidence="8">Hydrolase that can remove 'Lys-48'-linked conjugated ubiquitin from proteins.</text>
</comment>
<keyword evidence="4 8" id="KW-0833">Ubl conjugation pathway</keyword>
<dbReference type="PANTHER" id="PTHR12473">
    <property type="entry name" value="UBIQUITIN CARBOXYL-TERMINAL HYDROLASE MINDY-4-RELATED"/>
    <property type="match status" value="1"/>
</dbReference>
<evidence type="ECO:0000256" key="8">
    <source>
        <dbReference type="RuleBase" id="RU367088"/>
    </source>
</evidence>
<evidence type="ECO:0000256" key="6">
    <source>
        <dbReference type="ARBA" id="ARBA00022807"/>
    </source>
</evidence>
<reference evidence="12" key="1">
    <citation type="submission" date="2025-08" db="UniProtKB">
        <authorList>
            <consortium name="RefSeq"/>
        </authorList>
    </citation>
    <scope>IDENTIFICATION</scope>
</reference>
<dbReference type="GeneID" id="101652700"/>
<feature type="compositionally biased region" description="Basic and acidic residues" evidence="9">
    <location>
        <begin position="300"/>
        <end position="311"/>
    </location>
</feature>
<feature type="compositionally biased region" description="Basic and acidic residues" evidence="9">
    <location>
        <begin position="188"/>
        <end position="200"/>
    </location>
</feature>
<dbReference type="Proteomes" id="UP000694863">
    <property type="component" value="Unplaced"/>
</dbReference>
<evidence type="ECO:0000256" key="4">
    <source>
        <dbReference type="ARBA" id="ARBA00022786"/>
    </source>
</evidence>
<evidence type="ECO:0000256" key="3">
    <source>
        <dbReference type="ARBA" id="ARBA00022670"/>
    </source>
</evidence>
<evidence type="ECO:0000256" key="9">
    <source>
        <dbReference type="SAM" id="MobiDB-lite"/>
    </source>
</evidence>
<feature type="region of interest" description="Disordered" evidence="9">
    <location>
        <begin position="282"/>
        <end position="336"/>
    </location>
</feature>
<comment type="function">
    <text evidence="7">Probable hydrolase that can remove 'Lys-48'-linked conjugated ubiquitin from proteins.</text>
</comment>
<dbReference type="EC" id="3.4.19.12" evidence="8"/>
<keyword evidence="6 8" id="KW-0788">Thiol protease</keyword>
<proteinExistence type="inferred from homology"/>
<comment type="similarity">
    <text evidence="2 8">Belongs to the MINDY deubiquitinase family. FAM188 subfamily.</text>
</comment>
<dbReference type="RefSeq" id="XP_012860120.2">
    <property type="nucleotide sequence ID" value="XM_013004666.2"/>
</dbReference>
<evidence type="ECO:0000256" key="2">
    <source>
        <dbReference type="ARBA" id="ARBA00011074"/>
    </source>
</evidence>
<evidence type="ECO:0000313" key="11">
    <source>
        <dbReference type="Proteomes" id="UP000694863"/>
    </source>
</evidence>
<dbReference type="InterPro" id="IPR025257">
    <property type="entry name" value="MINDY-3/4_CD"/>
</dbReference>
<protein>
    <recommendedName>
        <fullName evidence="8">Ubiquitin carboxyl-terminal hydrolase MINDY</fullName>
        <ecNumber evidence="8">3.4.19.12</ecNumber>
    </recommendedName>
</protein>
<keyword evidence="5 8" id="KW-0378">Hydrolase</keyword>
<evidence type="ECO:0000256" key="7">
    <source>
        <dbReference type="ARBA" id="ARBA00037630"/>
    </source>
</evidence>
<dbReference type="InterPro" id="IPR059022">
    <property type="entry name" value="MINDY4_N"/>
</dbReference>